<reference evidence="1" key="1">
    <citation type="submission" date="2019-08" db="EMBL/GenBank/DDBJ databases">
        <authorList>
            <person name="Kucharzyk K."/>
            <person name="Murdoch R.W."/>
            <person name="Higgins S."/>
            <person name="Loffler F."/>
        </authorList>
    </citation>
    <scope>NUCLEOTIDE SEQUENCE</scope>
</reference>
<organism evidence="1">
    <name type="scientific">bioreactor metagenome</name>
    <dbReference type="NCBI Taxonomy" id="1076179"/>
    <lineage>
        <taxon>unclassified sequences</taxon>
        <taxon>metagenomes</taxon>
        <taxon>ecological metagenomes</taxon>
    </lineage>
</organism>
<accession>A0A645DIM4</accession>
<protein>
    <submittedName>
        <fullName evidence="1">Uncharacterized protein</fullName>
    </submittedName>
</protein>
<sequence length="83" mass="9072">MLRVGYANGRSSWISRETDEESAAIGVGKGADIREDGVKFATSDAGGFMEILNDVHAFIAGRLNKVKRRLFLVTMRAGTREVV</sequence>
<gene>
    <name evidence="1" type="ORF">SDC9_135972</name>
</gene>
<dbReference type="AlphaFoldDB" id="A0A645DIM4"/>
<dbReference type="EMBL" id="VSSQ01036399">
    <property type="protein sequence ID" value="MPM88868.1"/>
    <property type="molecule type" value="Genomic_DNA"/>
</dbReference>
<name>A0A645DIM4_9ZZZZ</name>
<comment type="caution">
    <text evidence="1">The sequence shown here is derived from an EMBL/GenBank/DDBJ whole genome shotgun (WGS) entry which is preliminary data.</text>
</comment>
<evidence type="ECO:0000313" key="1">
    <source>
        <dbReference type="EMBL" id="MPM88868.1"/>
    </source>
</evidence>
<proteinExistence type="predicted"/>